<dbReference type="InterPro" id="IPR000801">
    <property type="entry name" value="Esterase-like"/>
</dbReference>
<evidence type="ECO:0000313" key="1">
    <source>
        <dbReference type="EMBL" id="CAA9376837.1"/>
    </source>
</evidence>
<dbReference type="Pfam" id="PF00756">
    <property type="entry name" value="Esterase"/>
    <property type="match status" value="1"/>
</dbReference>
<protein>
    <submittedName>
        <fullName evidence="1">Putative esterase</fullName>
    </submittedName>
</protein>
<dbReference type="InterPro" id="IPR050583">
    <property type="entry name" value="Mycobacterial_A85_antigen"/>
</dbReference>
<dbReference type="EMBL" id="CADCTV010001069">
    <property type="protein sequence ID" value="CAA9376837.1"/>
    <property type="molecule type" value="Genomic_DNA"/>
</dbReference>
<dbReference type="PANTHER" id="PTHR48098:SF3">
    <property type="entry name" value="IRON(III) ENTEROBACTIN ESTERASE"/>
    <property type="match status" value="1"/>
</dbReference>
<dbReference type="AlphaFoldDB" id="A0A6J4N779"/>
<proteinExistence type="predicted"/>
<dbReference type="InterPro" id="IPR029058">
    <property type="entry name" value="AB_hydrolase_fold"/>
</dbReference>
<accession>A0A6J4N779</accession>
<dbReference type="SUPFAM" id="SSF53474">
    <property type="entry name" value="alpha/beta-Hydrolases"/>
    <property type="match status" value="1"/>
</dbReference>
<name>A0A6J4N779_9BACT</name>
<dbReference type="Gene3D" id="3.40.50.1820">
    <property type="entry name" value="alpha/beta hydrolase"/>
    <property type="match status" value="1"/>
</dbReference>
<gene>
    <name evidence="1" type="ORF">AVDCRST_MAG89-5066</name>
</gene>
<reference evidence="1" key="1">
    <citation type="submission" date="2020-02" db="EMBL/GenBank/DDBJ databases">
        <authorList>
            <person name="Meier V. D."/>
        </authorList>
    </citation>
    <scope>NUCLEOTIDE SEQUENCE</scope>
    <source>
        <strain evidence="1">AVDCRST_MAG89</strain>
    </source>
</reference>
<sequence>MNREYHRWHSPSLGRDMEMLVFGHSGARMVVFPTSQGRYFEWEDRGMTNVLGDHLRNGWLQLFCVDSVDAESWYARWKHPRDRAQRQYDYENYVVREVVPFSRSRNDNPFLMATGASFGAYHAVTMALRHPHVFNRVIGMSGMYDIREFADGHYDDAIQGNNPSHFVSDLHDHGHLEALRRMDIILATGESDRFVDNNRHLSRILWEKGVGNALRLWDGWSHDWPYWERMIRTYINGSD</sequence>
<organism evidence="1">
    <name type="scientific">uncultured Gemmatimonadota bacterium</name>
    <dbReference type="NCBI Taxonomy" id="203437"/>
    <lineage>
        <taxon>Bacteria</taxon>
        <taxon>Pseudomonadati</taxon>
        <taxon>Gemmatimonadota</taxon>
        <taxon>environmental samples</taxon>
    </lineage>
</organism>
<dbReference type="PANTHER" id="PTHR48098">
    <property type="entry name" value="ENTEROCHELIN ESTERASE-RELATED"/>
    <property type="match status" value="1"/>
</dbReference>